<feature type="compositionally biased region" description="Polar residues" evidence="1">
    <location>
        <begin position="172"/>
        <end position="182"/>
    </location>
</feature>
<evidence type="ECO:0000256" key="1">
    <source>
        <dbReference type="SAM" id="MobiDB-lite"/>
    </source>
</evidence>
<feature type="compositionally biased region" description="Low complexity" evidence="1">
    <location>
        <begin position="153"/>
        <end position="163"/>
    </location>
</feature>
<dbReference type="InterPro" id="IPR003131">
    <property type="entry name" value="T1-type_BTB"/>
</dbReference>
<evidence type="ECO:0000259" key="2">
    <source>
        <dbReference type="SMART" id="SM00225"/>
    </source>
</evidence>
<organism evidence="3">
    <name type="scientific">Rhodosorus marinus</name>
    <dbReference type="NCBI Taxonomy" id="101924"/>
    <lineage>
        <taxon>Eukaryota</taxon>
        <taxon>Rhodophyta</taxon>
        <taxon>Stylonematophyceae</taxon>
        <taxon>Stylonematales</taxon>
        <taxon>Stylonemataceae</taxon>
        <taxon>Rhodosorus</taxon>
    </lineage>
</organism>
<dbReference type="InterPro" id="IPR045068">
    <property type="entry name" value="BACURD1-3"/>
</dbReference>
<feature type="compositionally biased region" description="Polar residues" evidence="1">
    <location>
        <begin position="121"/>
        <end position="137"/>
    </location>
</feature>
<dbReference type="InterPro" id="IPR011333">
    <property type="entry name" value="SKP1/BTB/POZ_sf"/>
</dbReference>
<feature type="compositionally biased region" description="Basic and acidic residues" evidence="1">
    <location>
        <begin position="183"/>
        <end position="193"/>
    </location>
</feature>
<dbReference type="PANTHER" id="PTHR11145:SF8">
    <property type="entry name" value="RE57120P"/>
    <property type="match status" value="1"/>
</dbReference>
<sequence>MPVKSWARNEIVQLNVGGQKFSTTVDTLTKETDSMLGVWFSGRHDIRLDSEGRVFIDRDGFRFRHILNFLRNGSVHIAGDIVTYQEILEEARYFGIVSLEKRLTEEIQKLEALGHEDNMDNIMTSQTSNSSGVNPENANPALLLTGSWLLQKNQAQAAKSSQAPETGEGGDDSTSVLTQSHQTEYRFSLDEDF</sequence>
<dbReference type="PANTHER" id="PTHR11145">
    <property type="entry name" value="BTB/POZ DOMAIN-CONTAINING ADAPTER FOR CUL3-MEDIATED RHOA DEGRADATION PROTEIN FAMILY MEMBER"/>
    <property type="match status" value="1"/>
</dbReference>
<dbReference type="Gene3D" id="3.30.710.10">
    <property type="entry name" value="Potassium Channel Kv1.1, Chain A"/>
    <property type="match status" value="1"/>
</dbReference>
<accession>A0A7S2ZVT2</accession>
<dbReference type="GO" id="GO:0051260">
    <property type="term" value="P:protein homooligomerization"/>
    <property type="evidence" value="ECO:0007669"/>
    <property type="project" value="InterPro"/>
</dbReference>
<feature type="region of interest" description="Disordered" evidence="1">
    <location>
        <begin position="153"/>
        <end position="193"/>
    </location>
</feature>
<protein>
    <recommendedName>
        <fullName evidence="2">BTB domain-containing protein</fullName>
    </recommendedName>
</protein>
<dbReference type="InterPro" id="IPR000210">
    <property type="entry name" value="BTB/POZ_dom"/>
</dbReference>
<dbReference type="AlphaFoldDB" id="A0A7S2ZVT2"/>
<dbReference type="EMBL" id="HBHW01027233">
    <property type="protein sequence ID" value="CAE0053065.1"/>
    <property type="molecule type" value="Transcribed_RNA"/>
</dbReference>
<name>A0A7S2ZVT2_9RHOD</name>
<dbReference type="SUPFAM" id="SSF54695">
    <property type="entry name" value="POZ domain"/>
    <property type="match status" value="1"/>
</dbReference>
<dbReference type="Pfam" id="PF02214">
    <property type="entry name" value="BTB_2"/>
    <property type="match status" value="1"/>
</dbReference>
<evidence type="ECO:0000313" key="3">
    <source>
        <dbReference type="EMBL" id="CAE0053065.1"/>
    </source>
</evidence>
<feature type="domain" description="BTB" evidence="2">
    <location>
        <begin position="10"/>
        <end position="111"/>
    </location>
</feature>
<dbReference type="SMART" id="SM00225">
    <property type="entry name" value="BTB"/>
    <property type="match status" value="1"/>
</dbReference>
<proteinExistence type="predicted"/>
<gene>
    <name evidence="3" type="ORF">RMAR00112_LOCUS21093</name>
</gene>
<reference evidence="3" key="1">
    <citation type="submission" date="2021-01" db="EMBL/GenBank/DDBJ databases">
        <authorList>
            <person name="Corre E."/>
            <person name="Pelletier E."/>
            <person name="Niang G."/>
            <person name="Scheremetjew M."/>
            <person name="Finn R."/>
            <person name="Kale V."/>
            <person name="Holt S."/>
            <person name="Cochrane G."/>
            <person name="Meng A."/>
            <person name="Brown T."/>
            <person name="Cohen L."/>
        </authorList>
    </citation>
    <scope>NUCLEOTIDE SEQUENCE</scope>
    <source>
        <strain evidence="3">CCMP 769</strain>
    </source>
</reference>
<feature type="region of interest" description="Disordered" evidence="1">
    <location>
        <begin position="118"/>
        <end position="137"/>
    </location>
</feature>